<evidence type="ECO:0000313" key="1">
    <source>
        <dbReference type="EMBL" id="SIS91280.1"/>
    </source>
</evidence>
<evidence type="ECO:0000313" key="2">
    <source>
        <dbReference type="Proteomes" id="UP000186026"/>
    </source>
</evidence>
<sequence length="57" mass="6209">MPILTEAANSNINGLIDYFGVHSDLEGYTIYPNDQVNKVNLHVSPCNNILSYGTGNP</sequence>
<accession>A0A1N7MYW9</accession>
<reference evidence="2" key="1">
    <citation type="submission" date="2017-01" db="EMBL/GenBank/DDBJ databases">
        <authorList>
            <person name="Varghese N."/>
            <person name="Submissions S."/>
        </authorList>
    </citation>
    <scope>NUCLEOTIDE SEQUENCE [LARGE SCALE GENOMIC DNA]</scope>
    <source>
        <strain evidence="2">DSM 46698</strain>
    </source>
</reference>
<dbReference type="Proteomes" id="UP000186026">
    <property type="component" value="Unassembled WGS sequence"/>
</dbReference>
<gene>
    <name evidence="1" type="ORF">SAMN05421761_1083</name>
</gene>
<keyword evidence="2" id="KW-1185">Reference proteome</keyword>
<proteinExistence type="predicted"/>
<dbReference type="AlphaFoldDB" id="A0A1N7MYW9"/>
<dbReference type="EMBL" id="FTOP01000008">
    <property type="protein sequence ID" value="SIS91280.1"/>
    <property type="molecule type" value="Genomic_DNA"/>
</dbReference>
<organism evidence="1 2">
    <name type="scientific">Belliella pelovolcani</name>
    <dbReference type="NCBI Taxonomy" id="529505"/>
    <lineage>
        <taxon>Bacteria</taxon>
        <taxon>Pseudomonadati</taxon>
        <taxon>Bacteroidota</taxon>
        <taxon>Cytophagia</taxon>
        <taxon>Cytophagales</taxon>
        <taxon>Cyclobacteriaceae</taxon>
        <taxon>Belliella</taxon>
    </lineage>
</organism>
<name>A0A1N7MYW9_9BACT</name>
<dbReference type="RefSeq" id="WP_245802684.1">
    <property type="nucleotide sequence ID" value="NZ_FTOP01000008.1"/>
</dbReference>
<protein>
    <submittedName>
        <fullName evidence="1">Uncharacterized protein</fullName>
    </submittedName>
</protein>